<dbReference type="InterPro" id="IPR014756">
    <property type="entry name" value="Ig_E-set"/>
</dbReference>
<dbReference type="InterPro" id="IPR011042">
    <property type="entry name" value="6-blade_b-propeller_TolB-like"/>
</dbReference>
<dbReference type="SUPFAM" id="SSF63825">
    <property type="entry name" value="YWTD domain"/>
    <property type="match status" value="1"/>
</dbReference>
<dbReference type="Gene3D" id="2.120.10.30">
    <property type="entry name" value="TolB, C-terminal domain"/>
    <property type="match status" value="1"/>
</dbReference>
<sequence>MKDKFLKSIQRKSWLLLALFFISSCSNEDIVKHPVITNKYDPSKPQALTGFIPEKGGIGDKIIVQGNFGTDLSKMKVIFADTKEANIISSDGTSIYCTVPKQPGGNNSVKVVVGDKELTIDKTFAYTQVQKVSTVCGTYNKRGDTDGNIYDALFNNVFAVGIVAGDNIVAVESDKQRVRLISESENLVTTLISGFKAGKPAINKTRDKMYFIDVKSAKVYILRRENSWQPELLREGITELSANNGETWSCIIDDEEKYLYTRNHLGIFVRINLTEKDDSGQYKVEKLLEHRWDFEAWVSDHCSYLAYSRVEDCFYFAEDRTHAVYRIKQNADGTWSDERYAGNGWPNQTNTEGYREDIQFAWPNGVTVDNEGNIYVVNAGGQSIRKISYPDGYVTIAAGGTMSGETETDGLPLECTFLYPKDIAMDSEENFYIAGGAGLNVRKLAIE</sequence>
<evidence type="ECO:0000313" key="3">
    <source>
        <dbReference type="EMBL" id="ALJ59957.1"/>
    </source>
</evidence>
<dbReference type="InterPro" id="IPR002909">
    <property type="entry name" value="IPT_dom"/>
</dbReference>
<organism evidence="3 5">
    <name type="scientific">Bacteroides cellulosilyticus</name>
    <dbReference type="NCBI Taxonomy" id="246787"/>
    <lineage>
        <taxon>Bacteria</taxon>
        <taxon>Pseudomonadati</taxon>
        <taxon>Bacteroidota</taxon>
        <taxon>Bacteroidia</taxon>
        <taxon>Bacteroidales</taxon>
        <taxon>Bacteroidaceae</taxon>
        <taxon>Bacteroides</taxon>
    </lineage>
</organism>
<feature type="signal peptide" evidence="1">
    <location>
        <begin position="1"/>
        <end position="28"/>
    </location>
</feature>
<accession>A0A0P0GG22</accession>
<dbReference type="EMBL" id="CP012801">
    <property type="protein sequence ID" value="ALJ59957.1"/>
    <property type="molecule type" value="Genomic_DNA"/>
</dbReference>
<dbReference type="Proteomes" id="UP000448877">
    <property type="component" value="Unassembled WGS sequence"/>
</dbReference>
<evidence type="ECO:0000313" key="6">
    <source>
        <dbReference type="Proteomes" id="UP000448877"/>
    </source>
</evidence>
<dbReference type="eggNOG" id="COG3391">
    <property type="taxonomic scope" value="Bacteria"/>
</dbReference>
<dbReference type="Proteomes" id="UP000061809">
    <property type="component" value="Chromosome"/>
</dbReference>
<dbReference type="PANTHER" id="PTHR13833">
    <property type="match status" value="1"/>
</dbReference>
<keyword evidence="1" id="KW-0732">Signal</keyword>
<evidence type="ECO:0000313" key="5">
    <source>
        <dbReference type="Proteomes" id="UP000061809"/>
    </source>
</evidence>
<dbReference type="EMBL" id="VVYV01000038">
    <property type="protein sequence ID" value="KAA5414763.1"/>
    <property type="molecule type" value="Genomic_DNA"/>
</dbReference>
<protein>
    <submittedName>
        <fullName evidence="3">IPT/TIG domain protein</fullName>
    </submittedName>
</protein>
<dbReference type="RefSeq" id="WP_007216600.1">
    <property type="nucleotide sequence ID" value="NZ_CABMLT010000009.1"/>
</dbReference>
<evidence type="ECO:0000256" key="1">
    <source>
        <dbReference type="SAM" id="SignalP"/>
    </source>
</evidence>
<evidence type="ECO:0000313" key="4">
    <source>
        <dbReference type="EMBL" id="KAA5414763.1"/>
    </source>
</evidence>
<evidence type="ECO:0000259" key="2">
    <source>
        <dbReference type="Pfam" id="PF01833"/>
    </source>
</evidence>
<name>A0A0P0GG22_9BACE</name>
<reference evidence="3 5" key="1">
    <citation type="journal article" date="2015" name="Science">
        <title>Genetic determinants of in vivo fitness and diet responsiveness in multiple human gut Bacteroides.</title>
        <authorList>
            <person name="Wu M."/>
            <person name="McNulty N.P."/>
            <person name="Rodionov D.A."/>
            <person name="Khoroshkin M.S."/>
            <person name="Griffin N.W."/>
            <person name="Cheng J."/>
            <person name="Latreille P."/>
            <person name="Kerstetter R.A."/>
            <person name="Terrapon N."/>
            <person name="Henrissat B."/>
            <person name="Osterman A.L."/>
            <person name="Gordon J.I."/>
        </authorList>
    </citation>
    <scope>NUCLEOTIDE SEQUENCE [LARGE SCALE GENOMIC DNA]</scope>
    <source>
        <strain evidence="3 5">WH2</strain>
    </source>
</reference>
<dbReference type="PROSITE" id="PS51257">
    <property type="entry name" value="PROKAR_LIPOPROTEIN"/>
    <property type="match status" value="1"/>
</dbReference>
<dbReference type="PANTHER" id="PTHR13833:SF71">
    <property type="entry name" value="NHL DOMAIN-CONTAINING PROTEIN"/>
    <property type="match status" value="1"/>
</dbReference>
<gene>
    <name evidence="3" type="ORF">BcellWH2_02718</name>
    <name evidence="4" type="ORF">F2Y81_19650</name>
</gene>
<proteinExistence type="predicted"/>
<dbReference type="PATRIC" id="fig|246787.4.peg.2800"/>
<reference evidence="4 6" key="2">
    <citation type="journal article" date="2019" name="Nat. Med.">
        <title>A library of human gut bacterial isolates paired with longitudinal multiomics data enables mechanistic microbiome research.</title>
        <authorList>
            <person name="Poyet M."/>
            <person name="Groussin M."/>
            <person name="Gibbons S.M."/>
            <person name="Avila-Pacheco J."/>
            <person name="Jiang X."/>
            <person name="Kearney S.M."/>
            <person name="Perrotta A.R."/>
            <person name="Berdy B."/>
            <person name="Zhao S."/>
            <person name="Lieberman T.D."/>
            <person name="Swanson P.K."/>
            <person name="Smith M."/>
            <person name="Roesemann S."/>
            <person name="Alexander J.E."/>
            <person name="Rich S.A."/>
            <person name="Livny J."/>
            <person name="Vlamakis H."/>
            <person name="Clish C."/>
            <person name="Bullock K."/>
            <person name="Deik A."/>
            <person name="Scott J."/>
            <person name="Pierce K.A."/>
            <person name="Xavier R.J."/>
            <person name="Alm E.J."/>
        </authorList>
    </citation>
    <scope>NUCLEOTIDE SEQUENCE [LARGE SCALE GENOMIC DNA]</scope>
    <source>
        <strain evidence="4 6">BIOML-A6</strain>
    </source>
</reference>
<dbReference type="KEGG" id="bcel:BcellWH2_02718"/>
<dbReference type="Gene3D" id="2.60.40.10">
    <property type="entry name" value="Immunoglobulins"/>
    <property type="match status" value="1"/>
</dbReference>
<feature type="domain" description="IPT/TIG" evidence="2">
    <location>
        <begin position="50"/>
        <end position="126"/>
    </location>
</feature>
<dbReference type="InterPro" id="IPR013783">
    <property type="entry name" value="Ig-like_fold"/>
</dbReference>
<feature type="chain" id="PRO_5013461287" evidence="1">
    <location>
        <begin position="29"/>
        <end position="447"/>
    </location>
</feature>
<dbReference type="SUPFAM" id="SSF81296">
    <property type="entry name" value="E set domains"/>
    <property type="match status" value="1"/>
</dbReference>
<dbReference type="Pfam" id="PF01833">
    <property type="entry name" value="TIG"/>
    <property type="match status" value="1"/>
</dbReference>
<dbReference type="AlphaFoldDB" id="A0A0P0GG22"/>
<dbReference type="CDD" id="cd00102">
    <property type="entry name" value="IPT"/>
    <property type="match status" value="1"/>
</dbReference>
<dbReference type="STRING" id="246787.BcellWH2_02718"/>